<sequence>GIRTHVKAINNLWQQQNLSGRNHHPSPGSGKLCQQFLRAVKLHQADLLRLTNADKFRNSLRDGYDDAGFLSLSRWFLRLAETAKSEVLAARDRFSFLWQHAIMGRSEDLRERELSDFYSAE</sequence>
<evidence type="ECO:0000313" key="2">
    <source>
        <dbReference type="Proteomes" id="UP001176521"/>
    </source>
</evidence>
<feature type="non-terminal residue" evidence="1">
    <location>
        <position position="1"/>
    </location>
</feature>
<reference evidence="1" key="1">
    <citation type="journal article" date="2023" name="PhytoFront">
        <title>Draft Genome Resources of Seven Strains of Tilletia horrida, Causal Agent of Kernel Smut of Rice.</title>
        <authorList>
            <person name="Khanal S."/>
            <person name="Antony Babu S."/>
            <person name="Zhou X.G."/>
        </authorList>
    </citation>
    <scope>NUCLEOTIDE SEQUENCE</scope>
    <source>
        <strain evidence="1">TX3</strain>
    </source>
</reference>
<name>A0AAN6JGK3_9BASI</name>
<accession>A0AAN6JGK3</accession>
<proteinExistence type="predicted"/>
<dbReference type="Proteomes" id="UP001176521">
    <property type="component" value="Unassembled WGS sequence"/>
</dbReference>
<keyword evidence="2" id="KW-1185">Reference proteome</keyword>
<organism evidence="1 2">
    <name type="scientific">Tilletia horrida</name>
    <dbReference type="NCBI Taxonomy" id="155126"/>
    <lineage>
        <taxon>Eukaryota</taxon>
        <taxon>Fungi</taxon>
        <taxon>Dikarya</taxon>
        <taxon>Basidiomycota</taxon>
        <taxon>Ustilaginomycotina</taxon>
        <taxon>Exobasidiomycetes</taxon>
        <taxon>Tilletiales</taxon>
        <taxon>Tilletiaceae</taxon>
        <taxon>Tilletia</taxon>
    </lineage>
</organism>
<dbReference type="EMBL" id="JAPDMQ010001755">
    <property type="protein sequence ID" value="KAK0517601.1"/>
    <property type="molecule type" value="Genomic_DNA"/>
</dbReference>
<feature type="non-terminal residue" evidence="1">
    <location>
        <position position="121"/>
    </location>
</feature>
<evidence type="ECO:0000313" key="1">
    <source>
        <dbReference type="EMBL" id="KAK0517601.1"/>
    </source>
</evidence>
<protein>
    <submittedName>
        <fullName evidence="1">Uncharacterized protein</fullName>
    </submittedName>
</protein>
<comment type="caution">
    <text evidence="1">The sequence shown here is derived from an EMBL/GenBank/DDBJ whole genome shotgun (WGS) entry which is preliminary data.</text>
</comment>
<gene>
    <name evidence="1" type="ORF">OC842_008059</name>
</gene>
<dbReference type="AlphaFoldDB" id="A0AAN6JGK3"/>